<dbReference type="Proteomes" id="UP001379533">
    <property type="component" value="Chromosome"/>
</dbReference>
<sequence length="331" mass="31663">MGTKIRRVAMSATLPTLAGLALTALFAAACGSGGSTTGNGADDQDDPNINAGPGEVGVCTPLAVVKSGSIEPACTAAPYAGRARVVQATVLDSVSTSLIDTGELPGEGGSLGAKVLSVSVPDLLSADVATANIEGENGTTTADANVTKLNATVLGIGISADVAQASATAKCAGAGVESSGSGLVTNLKVAGLKVDVTNEPNQVFEVRGLLRIVLNEQIKWDDGMRVRAIHITALPTVQGGVDVVLSSADARVDCTSAPPCGGSSGGTGGSGGGSGGSGGGSGAGGGGGSGEPGAGGGNNPGGRPDFPIGGGKTGEACDASHACADGYSCKK</sequence>
<feature type="compositionally biased region" description="Gly residues" evidence="1">
    <location>
        <begin position="262"/>
        <end position="300"/>
    </location>
</feature>
<dbReference type="NCBIfam" id="NF040603">
    <property type="entry name" value="choice_anch_P"/>
    <property type="match status" value="1"/>
</dbReference>
<dbReference type="EMBL" id="CP089982">
    <property type="protein sequence ID" value="WXA99506.1"/>
    <property type="molecule type" value="Genomic_DNA"/>
</dbReference>
<accession>A0ABZ2KLT4</accession>
<keyword evidence="4" id="KW-1185">Reference proteome</keyword>
<dbReference type="RefSeq" id="WP_394850145.1">
    <property type="nucleotide sequence ID" value="NZ_CP089982.1"/>
</dbReference>
<evidence type="ECO:0000313" key="3">
    <source>
        <dbReference type="EMBL" id="WXA99506.1"/>
    </source>
</evidence>
<proteinExistence type="predicted"/>
<feature type="region of interest" description="Disordered" evidence="1">
    <location>
        <begin position="258"/>
        <end position="311"/>
    </location>
</feature>
<keyword evidence="2" id="KW-0732">Signal</keyword>
<feature type="chain" id="PRO_5046763792" evidence="2">
    <location>
        <begin position="30"/>
        <end position="331"/>
    </location>
</feature>
<evidence type="ECO:0000313" key="4">
    <source>
        <dbReference type="Proteomes" id="UP001379533"/>
    </source>
</evidence>
<reference evidence="3 4" key="1">
    <citation type="submission" date="2021-12" db="EMBL/GenBank/DDBJ databases">
        <title>Discovery of the Pendulisporaceae a myxobacterial family with distinct sporulation behavior and unique specialized metabolism.</title>
        <authorList>
            <person name="Garcia R."/>
            <person name="Popoff A."/>
            <person name="Bader C.D."/>
            <person name="Loehr J."/>
            <person name="Walesch S."/>
            <person name="Walt C."/>
            <person name="Boldt J."/>
            <person name="Bunk B."/>
            <person name="Haeckl F.J.F.P.J."/>
            <person name="Gunesch A.P."/>
            <person name="Birkelbach J."/>
            <person name="Nuebel U."/>
            <person name="Pietschmann T."/>
            <person name="Bach T."/>
            <person name="Mueller R."/>
        </authorList>
    </citation>
    <scope>NUCLEOTIDE SEQUENCE [LARGE SCALE GENOMIC DNA]</scope>
    <source>
        <strain evidence="3 4">MSr12523</strain>
    </source>
</reference>
<name>A0ABZ2KLT4_9BACT</name>
<evidence type="ECO:0000256" key="2">
    <source>
        <dbReference type="SAM" id="SignalP"/>
    </source>
</evidence>
<protein>
    <submittedName>
        <fullName evidence="3">Uncharacterized protein</fullName>
    </submittedName>
</protein>
<dbReference type="PROSITE" id="PS51257">
    <property type="entry name" value="PROKAR_LIPOPROTEIN"/>
    <property type="match status" value="1"/>
</dbReference>
<evidence type="ECO:0000256" key="1">
    <source>
        <dbReference type="SAM" id="MobiDB-lite"/>
    </source>
</evidence>
<organism evidence="3 4">
    <name type="scientific">Pendulispora brunnea</name>
    <dbReference type="NCBI Taxonomy" id="2905690"/>
    <lineage>
        <taxon>Bacteria</taxon>
        <taxon>Pseudomonadati</taxon>
        <taxon>Myxococcota</taxon>
        <taxon>Myxococcia</taxon>
        <taxon>Myxococcales</taxon>
        <taxon>Sorangiineae</taxon>
        <taxon>Pendulisporaceae</taxon>
        <taxon>Pendulispora</taxon>
    </lineage>
</organism>
<feature type="signal peptide" evidence="2">
    <location>
        <begin position="1"/>
        <end position="29"/>
    </location>
</feature>
<gene>
    <name evidence="3" type="ORF">LZC95_22140</name>
</gene>